<evidence type="ECO:0000256" key="1">
    <source>
        <dbReference type="SAM" id="Phobius"/>
    </source>
</evidence>
<accession>A0A1V9G8I0</accession>
<keyword evidence="3" id="KW-1185">Reference proteome</keyword>
<keyword evidence="1" id="KW-0472">Membrane</keyword>
<keyword evidence="1" id="KW-1133">Transmembrane helix</keyword>
<feature type="transmembrane region" description="Helical" evidence="1">
    <location>
        <begin position="38"/>
        <end position="56"/>
    </location>
</feature>
<keyword evidence="1" id="KW-0812">Transmembrane</keyword>
<organism evidence="2 3">
    <name type="scientific">Niastella vici</name>
    <dbReference type="NCBI Taxonomy" id="1703345"/>
    <lineage>
        <taxon>Bacteria</taxon>
        <taxon>Pseudomonadati</taxon>
        <taxon>Bacteroidota</taxon>
        <taxon>Chitinophagia</taxon>
        <taxon>Chitinophagales</taxon>
        <taxon>Chitinophagaceae</taxon>
        <taxon>Niastella</taxon>
    </lineage>
</organism>
<dbReference type="EMBL" id="LVYD01000001">
    <property type="protein sequence ID" value="OQP66935.1"/>
    <property type="molecule type" value="Genomic_DNA"/>
</dbReference>
<evidence type="ECO:0000313" key="3">
    <source>
        <dbReference type="Proteomes" id="UP000192796"/>
    </source>
</evidence>
<evidence type="ECO:0000313" key="2">
    <source>
        <dbReference type="EMBL" id="OQP66935.1"/>
    </source>
</evidence>
<feature type="transmembrane region" description="Helical" evidence="1">
    <location>
        <begin position="5"/>
        <end position="26"/>
    </location>
</feature>
<proteinExistence type="predicted"/>
<dbReference type="STRING" id="1703345.A3860_00825"/>
<protein>
    <submittedName>
        <fullName evidence="2">Uncharacterized protein</fullName>
    </submittedName>
</protein>
<dbReference type="OrthoDB" id="677537at2"/>
<dbReference type="AlphaFoldDB" id="A0A1V9G8I0"/>
<sequence>MEKRVLGMILALVGVVGLILAGINFINGGASTHNVKQIILYGVLGAIFFFAGVGLIRNTRDRAT</sequence>
<dbReference type="RefSeq" id="WP_081144634.1">
    <property type="nucleotide sequence ID" value="NZ_LVYD01000001.1"/>
</dbReference>
<comment type="caution">
    <text evidence="2">The sequence shown here is derived from an EMBL/GenBank/DDBJ whole genome shotgun (WGS) entry which is preliminary data.</text>
</comment>
<dbReference type="Proteomes" id="UP000192796">
    <property type="component" value="Unassembled WGS sequence"/>
</dbReference>
<reference evidence="2 3" key="1">
    <citation type="submission" date="2016-03" db="EMBL/GenBank/DDBJ databases">
        <title>Niastella vici sp. nov., isolated from farmland soil.</title>
        <authorList>
            <person name="Chen L."/>
            <person name="Wang D."/>
            <person name="Yang S."/>
            <person name="Wang G."/>
        </authorList>
    </citation>
    <scope>NUCLEOTIDE SEQUENCE [LARGE SCALE GENOMIC DNA]</scope>
    <source>
        <strain evidence="2 3">DJ57</strain>
    </source>
</reference>
<gene>
    <name evidence="2" type="ORF">A3860_00825</name>
</gene>
<name>A0A1V9G8I0_9BACT</name>